<protein>
    <submittedName>
        <fullName evidence="2">Uncharacterized protein</fullName>
    </submittedName>
</protein>
<evidence type="ECO:0000313" key="3">
    <source>
        <dbReference type="Proteomes" id="UP000764110"/>
    </source>
</evidence>
<proteinExistence type="predicted"/>
<sequence>MQSSSAAFYHSHQAASLPSHQNGHLDNSLQLLRRARRSQCAGKLVLETGQEPTLLRSPELPLRIRRGTPAPCARTTKSACGRTLARQANKQQGNLMSHIFPDEICIQGEINPESWVDRIPKCGWPGCRLPPRHAAAMARHFMDQTGPRQASAPRAARYTCVRSSA</sequence>
<feature type="region of interest" description="Disordered" evidence="1">
    <location>
        <begin position="1"/>
        <end position="23"/>
    </location>
</feature>
<feature type="compositionally biased region" description="Polar residues" evidence="1">
    <location>
        <begin position="13"/>
        <end position="23"/>
    </location>
</feature>
<keyword evidence="3" id="KW-1185">Reference proteome</keyword>
<comment type="caution">
    <text evidence="2">The sequence shown here is derived from an EMBL/GenBank/DDBJ whole genome shotgun (WGS) entry which is preliminary data.</text>
</comment>
<dbReference type="AlphaFoldDB" id="A0A9P8S9W8"/>
<gene>
    <name evidence="2" type="ORF">MHUMG1_02250</name>
</gene>
<organism evidence="2 3">
    <name type="scientific">Metarhizium humberi</name>
    <dbReference type="NCBI Taxonomy" id="2596975"/>
    <lineage>
        <taxon>Eukaryota</taxon>
        <taxon>Fungi</taxon>
        <taxon>Dikarya</taxon>
        <taxon>Ascomycota</taxon>
        <taxon>Pezizomycotina</taxon>
        <taxon>Sordariomycetes</taxon>
        <taxon>Hypocreomycetidae</taxon>
        <taxon>Hypocreales</taxon>
        <taxon>Clavicipitaceae</taxon>
        <taxon>Metarhizium</taxon>
    </lineage>
</organism>
<evidence type="ECO:0000313" key="2">
    <source>
        <dbReference type="EMBL" id="KAH0599462.1"/>
    </source>
</evidence>
<name>A0A9P8S9W8_9HYPO</name>
<reference evidence="2 3" key="1">
    <citation type="submission" date="2020-07" db="EMBL/GenBank/DDBJ databases">
        <title>Metarhizium humberi genome.</title>
        <authorList>
            <person name="Lysoe E."/>
        </authorList>
    </citation>
    <scope>NUCLEOTIDE SEQUENCE [LARGE SCALE GENOMIC DNA]</scope>
    <source>
        <strain evidence="2 3">ESALQ1638</strain>
    </source>
</reference>
<accession>A0A9P8S9W8</accession>
<evidence type="ECO:0000256" key="1">
    <source>
        <dbReference type="SAM" id="MobiDB-lite"/>
    </source>
</evidence>
<dbReference type="EMBL" id="JACEFI010000003">
    <property type="protein sequence ID" value="KAH0599462.1"/>
    <property type="molecule type" value="Genomic_DNA"/>
</dbReference>
<dbReference type="Proteomes" id="UP000764110">
    <property type="component" value="Unassembled WGS sequence"/>
</dbReference>